<dbReference type="Pfam" id="PF04082">
    <property type="entry name" value="Fungal_trans"/>
    <property type="match status" value="1"/>
</dbReference>
<dbReference type="AlphaFoldDB" id="A0A9N9U3G0"/>
<sequence>MIEPRRASNISIYNIQSNFTRMDGNSNGPSRLTCDNCRERKVCPPSPQSPSHLLTKDSKVKCNRQYPECSRCSRLGYQCTYRNRMSHRASQAAIISRLEERVRDAEARLALQSAGSSDEGLIHVSTSHCSHSHSQPTISPSSTSNSHGAAPTYLPEKGLGLDHPHRSAMPDFDLDSLDSTSYNAIFDQIQITDMEVEDQINEWQTYIDPLPIPSSQAQLTSSTSLTSQDLSYLHQVFFDSYSTVFPILAKDRFYRELRLYPDSVAVKSVAYSVALLAITISDSHKHLEGACYTKTRRYIDDCDIEEVTGPSSSINLLQSLLFLTRYEVSKQKCARSYLTLARASHLVKMMHLDQMDKGGSSPAITNTAPYISLPETHDGIRLEERRRCFWAWYLLEGYSGVHTGRPAMQDDATIFVSLPSPGSLDSSPEPLPMPYLTETSLIRSPEMLSPFAAVVLVVSVVRKVLDHTSLCTQGGRQEEPSGFWDRHYGLLKHLDTFHALLEPFTATLIHRHPLVFDLQLLFNGAEIHFLEAAFNEGEKRGLPSAINEESANRLLGVAQKTAGTVCSTWSQHRDVINTLSLSGAFVAWPVCSALKVLRTSFLSCDDDSSTRANMVQGLSEALEAIEKPGGPWHKSLSKAQL</sequence>
<keyword evidence="5" id="KW-0804">Transcription</keyword>
<evidence type="ECO:0000259" key="9">
    <source>
        <dbReference type="SMART" id="SM00906"/>
    </source>
</evidence>
<organism evidence="10 11">
    <name type="scientific">Clonostachys byssicola</name>
    <dbReference type="NCBI Taxonomy" id="160290"/>
    <lineage>
        <taxon>Eukaryota</taxon>
        <taxon>Fungi</taxon>
        <taxon>Dikarya</taxon>
        <taxon>Ascomycota</taxon>
        <taxon>Pezizomycotina</taxon>
        <taxon>Sordariomycetes</taxon>
        <taxon>Hypocreomycetidae</taxon>
        <taxon>Hypocreales</taxon>
        <taxon>Bionectriaceae</taxon>
        <taxon>Clonostachys</taxon>
    </lineage>
</organism>
<evidence type="ECO:0000256" key="4">
    <source>
        <dbReference type="ARBA" id="ARBA00023125"/>
    </source>
</evidence>
<dbReference type="EMBL" id="CABFNO020001323">
    <property type="protein sequence ID" value="CAG9981088.1"/>
    <property type="molecule type" value="Genomic_DNA"/>
</dbReference>
<dbReference type="PANTHER" id="PTHR47338:SF3">
    <property type="entry name" value="C6 FINGER DOMAIN TRANSCRIPTION FACTOR DBAA-RELATED"/>
    <property type="match status" value="1"/>
</dbReference>
<dbReference type="InterPro" id="IPR007219">
    <property type="entry name" value="XnlR_reg_dom"/>
</dbReference>
<keyword evidence="3" id="KW-0805">Transcription regulation</keyword>
<proteinExistence type="predicted"/>
<dbReference type="GO" id="GO:0000981">
    <property type="term" value="F:DNA-binding transcription factor activity, RNA polymerase II-specific"/>
    <property type="evidence" value="ECO:0007669"/>
    <property type="project" value="InterPro"/>
</dbReference>
<dbReference type="InterPro" id="IPR001138">
    <property type="entry name" value="Zn2Cys6_DnaBD"/>
</dbReference>
<feature type="coiled-coil region" evidence="7">
    <location>
        <begin position="88"/>
        <end position="115"/>
    </location>
</feature>
<keyword evidence="4" id="KW-0238">DNA-binding</keyword>
<evidence type="ECO:0000256" key="3">
    <source>
        <dbReference type="ARBA" id="ARBA00023015"/>
    </source>
</evidence>
<dbReference type="OrthoDB" id="4356994at2759"/>
<evidence type="ECO:0000256" key="5">
    <source>
        <dbReference type="ARBA" id="ARBA00023163"/>
    </source>
</evidence>
<evidence type="ECO:0000313" key="10">
    <source>
        <dbReference type="EMBL" id="CAG9981088.1"/>
    </source>
</evidence>
<reference evidence="10" key="1">
    <citation type="submission" date="2021-10" db="EMBL/GenBank/DDBJ databases">
        <authorList>
            <person name="Piombo E."/>
        </authorList>
    </citation>
    <scope>NUCLEOTIDE SEQUENCE</scope>
</reference>
<dbReference type="GO" id="GO:0003677">
    <property type="term" value="F:DNA binding"/>
    <property type="evidence" value="ECO:0007669"/>
    <property type="project" value="UniProtKB-KW"/>
</dbReference>
<dbReference type="Proteomes" id="UP000754883">
    <property type="component" value="Unassembled WGS sequence"/>
</dbReference>
<dbReference type="SMART" id="SM00906">
    <property type="entry name" value="Fungal_trans"/>
    <property type="match status" value="1"/>
</dbReference>
<dbReference type="PANTHER" id="PTHR47338">
    <property type="entry name" value="ZN(II)2CYS6 TRANSCRIPTION FACTOR (EUROFUNG)-RELATED"/>
    <property type="match status" value="1"/>
</dbReference>
<keyword evidence="6" id="KW-0539">Nucleus</keyword>
<evidence type="ECO:0000313" key="11">
    <source>
        <dbReference type="Proteomes" id="UP000754883"/>
    </source>
</evidence>
<keyword evidence="2" id="KW-0479">Metal-binding</keyword>
<evidence type="ECO:0000256" key="6">
    <source>
        <dbReference type="ARBA" id="ARBA00023242"/>
    </source>
</evidence>
<dbReference type="InterPro" id="IPR050815">
    <property type="entry name" value="TF_fung"/>
</dbReference>
<dbReference type="GO" id="GO:0005634">
    <property type="term" value="C:nucleus"/>
    <property type="evidence" value="ECO:0007669"/>
    <property type="project" value="UniProtKB-SubCell"/>
</dbReference>
<keyword evidence="11" id="KW-1185">Reference proteome</keyword>
<dbReference type="CDD" id="cd12148">
    <property type="entry name" value="fungal_TF_MHR"/>
    <property type="match status" value="1"/>
</dbReference>
<gene>
    <name evidence="10" type="ORF">CBYS24578_00008091</name>
</gene>
<evidence type="ECO:0000256" key="7">
    <source>
        <dbReference type="SAM" id="Coils"/>
    </source>
</evidence>
<protein>
    <recommendedName>
        <fullName evidence="9">Xylanolytic transcriptional activator regulatory domain-containing protein</fullName>
    </recommendedName>
</protein>
<keyword evidence="7" id="KW-0175">Coiled coil</keyword>
<evidence type="ECO:0000256" key="2">
    <source>
        <dbReference type="ARBA" id="ARBA00022723"/>
    </source>
</evidence>
<dbReference type="CDD" id="cd00067">
    <property type="entry name" value="GAL4"/>
    <property type="match status" value="1"/>
</dbReference>
<accession>A0A9N9U3G0</accession>
<dbReference type="Pfam" id="PF00172">
    <property type="entry name" value="Zn_clus"/>
    <property type="match status" value="1"/>
</dbReference>
<dbReference type="Gene3D" id="4.10.240.10">
    <property type="entry name" value="Zn(2)-C6 fungal-type DNA-binding domain"/>
    <property type="match status" value="1"/>
</dbReference>
<comment type="caution">
    <text evidence="10">The sequence shown here is derived from an EMBL/GenBank/DDBJ whole genome shotgun (WGS) entry which is preliminary data.</text>
</comment>
<feature type="region of interest" description="Disordered" evidence="8">
    <location>
        <begin position="127"/>
        <end position="158"/>
    </location>
</feature>
<evidence type="ECO:0000256" key="8">
    <source>
        <dbReference type="SAM" id="MobiDB-lite"/>
    </source>
</evidence>
<dbReference type="SUPFAM" id="SSF57701">
    <property type="entry name" value="Zn2/Cys6 DNA-binding domain"/>
    <property type="match status" value="1"/>
</dbReference>
<dbReference type="GO" id="GO:0006351">
    <property type="term" value="P:DNA-templated transcription"/>
    <property type="evidence" value="ECO:0007669"/>
    <property type="project" value="InterPro"/>
</dbReference>
<feature type="compositionally biased region" description="Polar residues" evidence="8">
    <location>
        <begin position="135"/>
        <end position="147"/>
    </location>
</feature>
<comment type="subcellular location">
    <subcellularLocation>
        <location evidence="1">Nucleus</location>
    </subcellularLocation>
</comment>
<dbReference type="InterPro" id="IPR036864">
    <property type="entry name" value="Zn2-C6_fun-type_DNA-bd_sf"/>
</dbReference>
<feature type="domain" description="Xylanolytic transcriptional activator regulatory" evidence="9">
    <location>
        <begin position="336"/>
        <end position="425"/>
    </location>
</feature>
<name>A0A9N9U3G0_9HYPO</name>
<dbReference type="GO" id="GO:0008270">
    <property type="term" value="F:zinc ion binding"/>
    <property type="evidence" value="ECO:0007669"/>
    <property type="project" value="InterPro"/>
</dbReference>
<evidence type="ECO:0000256" key="1">
    <source>
        <dbReference type="ARBA" id="ARBA00004123"/>
    </source>
</evidence>